<dbReference type="RefSeq" id="WP_187716967.1">
    <property type="nucleotide sequence ID" value="NZ_JACTAH010000001.1"/>
</dbReference>
<dbReference type="InterPro" id="IPR025060">
    <property type="entry name" value="DUF3999"/>
</dbReference>
<dbReference type="Proteomes" id="UP000603602">
    <property type="component" value="Unassembled WGS sequence"/>
</dbReference>
<reference evidence="3" key="1">
    <citation type="submission" date="2023-07" db="EMBL/GenBank/DDBJ databases">
        <title>Thauera sp. CAU 1555 isolated from sand of Yaerae Beach.</title>
        <authorList>
            <person name="Kim W."/>
        </authorList>
    </citation>
    <scope>NUCLEOTIDE SEQUENCE [LARGE SCALE GENOMIC DNA]</scope>
    <source>
        <strain evidence="3">CAU 1555</strain>
    </source>
</reference>
<keyword evidence="3" id="KW-1185">Reference proteome</keyword>
<feature type="chain" id="PRO_5046585511" evidence="1">
    <location>
        <begin position="24"/>
        <end position="457"/>
    </location>
</feature>
<evidence type="ECO:0000313" key="2">
    <source>
        <dbReference type="EMBL" id="MBD8502172.1"/>
    </source>
</evidence>
<name>A0ABR9B723_9RHOO</name>
<gene>
    <name evidence="2" type="ORF">IFO67_04695</name>
</gene>
<proteinExistence type="predicted"/>
<organism evidence="2 3">
    <name type="scientific">Thauera sedimentorum</name>
    <dbReference type="NCBI Taxonomy" id="2767595"/>
    <lineage>
        <taxon>Bacteria</taxon>
        <taxon>Pseudomonadati</taxon>
        <taxon>Pseudomonadota</taxon>
        <taxon>Betaproteobacteria</taxon>
        <taxon>Rhodocyclales</taxon>
        <taxon>Zoogloeaceae</taxon>
        <taxon>Thauera</taxon>
    </lineage>
</organism>
<evidence type="ECO:0000256" key="1">
    <source>
        <dbReference type="SAM" id="SignalP"/>
    </source>
</evidence>
<protein>
    <submittedName>
        <fullName evidence="2">DUF3999 domain-containing protein</fullName>
    </submittedName>
</protein>
<accession>A0ABR9B723</accession>
<feature type="signal peptide" evidence="1">
    <location>
        <begin position="1"/>
        <end position="23"/>
    </location>
</feature>
<comment type="caution">
    <text evidence="2">The sequence shown here is derived from an EMBL/GenBank/DDBJ whole genome shotgun (WGS) entry which is preliminary data.</text>
</comment>
<sequence>MTGNLARRCCALLGVLFAAGAQAEEIDDYAYAAPVSIARQAPFQRVELPPTVYRSLTHDDLSDLRVFNADGEVVPHALEPRTLERNLPGTPVAVPLFVLGAAADSGRALNLRIETNERGAVVNLGPESARARGPAGAWLVDASQIGQRIRALELVVADRERQFSGRMRVEASKDLAQWRTLVASAPLLQLQAEDHELARLRIDWPATEARYLRLTWSGAPPEGMRERVFEAARVEPVPAAVEVPRTWLALEAPAVRKVGDHAEYVFAVPGAMPADRLRVDLPQANSVVPVELFTRAHGDAPWRSLGRHSVYRLSEDGGERRNPDLPVRPAAELMLRADARGGGFGTGTPVVEIGWVPHALVFAARGNPPFTLAYGRHRAGNAAFAIDGLVPGYEREDQSHLPIADAALGEAVAAGGPDRLAAPVDARRWMLWASLLTAVAVLGAMAWKLSRLTEHGE</sequence>
<dbReference type="EMBL" id="JACYTO010000001">
    <property type="protein sequence ID" value="MBD8502172.1"/>
    <property type="molecule type" value="Genomic_DNA"/>
</dbReference>
<keyword evidence="1" id="KW-0732">Signal</keyword>
<dbReference type="Pfam" id="PF13163">
    <property type="entry name" value="DUF3999"/>
    <property type="match status" value="1"/>
</dbReference>
<evidence type="ECO:0000313" key="3">
    <source>
        <dbReference type="Proteomes" id="UP000603602"/>
    </source>
</evidence>